<dbReference type="Proteomes" id="UP000568877">
    <property type="component" value="Unassembled WGS sequence"/>
</dbReference>
<name>A0A6V8PHV8_9ACTN</name>
<evidence type="ECO:0000313" key="1">
    <source>
        <dbReference type="EMBL" id="GFP32265.1"/>
    </source>
</evidence>
<accession>A0A6V8PHV8</accession>
<comment type="caution">
    <text evidence="1">The sequence shown here is derived from an EMBL/GenBank/DDBJ whole genome shotgun (WGS) entry which is preliminary data.</text>
</comment>
<evidence type="ECO:0000313" key="2">
    <source>
        <dbReference type="Proteomes" id="UP000568877"/>
    </source>
</evidence>
<dbReference type="AlphaFoldDB" id="A0A6V8PHV8"/>
<sequence length="46" mass="5306">MKMLTIFQVVHTENRLGAVDQSKIYSAVVCLYPIDRSFFSVNQVRT</sequence>
<organism evidence="1 2">
    <name type="scientific">Candidatus Hakubella thermalkaliphila</name>
    <dbReference type="NCBI Taxonomy" id="2754717"/>
    <lineage>
        <taxon>Bacteria</taxon>
        <taxon>Bacillati</taxon>
        <taxon>Actinomycetota</taxon>
        <taxon>Actinomycetota incertae sedis</taxon>
        <taxon>Candidatus Hakubellales</taxon>
        <taxon>Candidatus Hakubellaceae</taxon>
        <taxon>Candidatus Hakubella</taxon>
    </lineage>
</organism>
<reference evidence="1 2" key="1">
    <citation type="journal article" date="2020" name="Front. Microbiol.">
        <title>Single-cell genomics of novel Actinobacteria with the Wood-Ljungdahl pathway discovered in a serpentinizing system.</title>
        <authorList>
            <person name="Merino N."/>
            <person name="Kawai M."/>
            <person name="Boyd E.S."/>
            <person name="Colman D.R."/>
            <person name="McGlynn S.E."/>
            <person name="Nealson K.H."/>
            <person name="Kurokawa K."/>
            <person name="Hongoh Y."/>
        </authorList>
    </citation>
    <scope>NUCLEOTIDE SEQUENCE [LARGE SCALE GENOMIC DNA]</scope>
    <source>
        <strain evidence="1 2">S42</strain>
    </source>
</reference>
<gene>
    <name evidence="1" type="ORF">HKBW3S42_00571</name>
</gene>
<dbReference type="EMBL" id="BLSA01000050">
    <property type="protein sequence ID" value="GFP32265.1"/>
    <property type="molecule type" value="Genomic_DNA"/>
</dbReference>
<proteinExistence type="predicted"/>
<protein>
    <submittedName>
        <fullName evidence="1">Uncharacterized protein</fullName>
    </submittedName>
</protein>